<dbReference type="PANTHER" id="PTHR30383">
    <property type="entry name" value="THIOESTERASE 1/PROTEASE 1/LYSOPHOSPHOLIPASE L1"/>
    <property type="match status" value="1"/>
</dbReference>
<dbReference type="PANTHER" id="PTHR30383:SF5">
    <property type="entry name" value="SGNH HYDROLASE-TYPE ESTERASE DOMAIN-CONTAINING PROTEIN"/>
    <property type="match status" value="1"/>
</dbReference>
<dbReference type="EMBL" id="CADILN010000018">
    <property type="protein sequence ID" value="CAB4052765.1"/>
    <property type="molecule type" value="Genomic_DNA"/>
</dbReference>
<dbReference type="Gene3D" id="3.40.50.1110">
    <property type="entry name" value="SGNH hydrolase"/>
    <property type="match status" value="1"/>
</dbReference>
<proteinExistence type="predicted"/>
<dbReference type="AlphaFoldDB" id="A0A6J5KIL6"/>
<reference evidence="2 3" key="1">
    <citation type="submission" date="2020-04" db="EMBL/GenBank/DDBJ databases">
        <authorList>
            <person name="De Canck E."/>
        </authorList>
    </citation>
    <scope>NUCLEOTIDE SEQUENCE [LARGE SCALE GENOMIC DNA]</scope>
    <source>
        <strain evidence="2 3">LMG 9964</strain>
    </source>
</reference>
<feature type="domain" description="SGNH hydrolase-type esterase" evidence="1">
    <location>
        <begin position="51"/>
        <end position="203"/>
    </location>
</feature>
<sequence length="218" mass="23982">MQSYFWDRTLAAILVGMTPMLHTTAEAHTAHYLERVKSFEMDKGIYDVAMVGDSLTEGGKWALLFPRVTIANRGISGDTIDGVLHRTETIRSTGAKQIFLMIGVNDVLSGGLSAADIIPSYELMIDSLRATGAQVFVESTLYTDYAGRERVNAQIAVLNHVLADFCRARNVVFIDVNSVLSVGERLREDVTVDHLHLNALGYSLWAAKIRPLLATTDP</sequence>
<dbReference type="InterPro" id="IPR036514">
    <property type="entry name" value="SGNH_hydro_sf"/>
</dbReference>
<protein>
    <recommendedName>
        <fullName evidence="1">SGNH hydrolase-type esterase domain-containing protein</fullName>
    </recommendedName>
</protein>
<dbReference type="Proteomes" id="UP000494102">
    <property type="component" value="Unassembled WGS sequence"/>
</dbReference>
<dbReference type="Pfam" id="PF13472">
    <property type="entry name" value="Lipase_GDSL_2"/>
    <property type="match status" value="1"/>
</dbReference>
<organism evidence="2 3">
    <name type="scientific">Paraburkholderia phenoliruptrix</name>
    <dbReference type="NCBI Taxonomy" id="252970"/>
    <lineage>
        <taxon>Bacteria</taxon>
        <taxon>Pseudomonadati</taxon>
        <taxon>Pseudomonadota</taxon>
        <taxon>Betaproteobacteria</taxon>
        <taxon>Burkholderiales</taxon>
        <taxon>Burkholderiaceae</taxon>
        <taxon>Paraburkholderia</taxon>
    </lineage>
</organism>
<dbReference type="InterPro" id="IPR013830">
    <property type="entry name" value="SGNH_hydro"/>
</dbReference>
<evidence type="ECO:0000313" key="2">
    <source>
        <dbReference type="EMBL" id="CAB4052765.1"/>
    </source>
</evidence>
<dbReference type="SUPFAM" id="SSF52266">
    <property type="entry name" value="SGNH hydrolase"/>
    <property type="match status" value="1"/>
</dbReference>
<gene>
    <name evidence="2" type="ORF">LMG9964_06455</name>
</gene>
<dbReference type="GO" id="GO:0004622">
    <property type="term" value="F:phosphatidylcholine lysophospholipase activity"/>
    <property type="evidence" value="ECO:0007669"/>
    <property type="project" value="TreeGrafter"/>
</dbReference>
<dbReference type="InterPro" id="IPR051532">
    <property type="entry name" value="Ester_Hydrolysis_Enzymes"/>
</dbReference>
<evidence type="ECO:0000259" key="1">
    <source>
        <dbReference type="Pfam" id="PF13472"/>
    </source>
</evidence>
<dbReference type="RefSeq" id="WP_051156844.1">
    <property type="nucleotide sequence ID" value="NZ_CADILN010000018.1"/>
</dbReference>
<accession>A0A6J5KIL6</accession>
<name>A0A6J5KIL6_9BURK</name>
<evidence type="ECO:0000313" key="3">
    <source>
        <dbReference type="Proteomes" id="UP000494102"/>
    </source>
</evidence>